<dbReference type="InterPro" id="IPR036390">
    <property type="entry name" value="WH_DNA-bd_sf"/>
</dbReference>
<gene>
    <name evidence="1" type="ORF">SAMN05444280_12085</name>
</gene>
<dbReference type="Pfam" id="PF13730">
    <property type="entry name" value="HTH_36"/>
    <property type="match status" value="1"/>
</dbReference>
<proteinExistence type="predicted"/>
<dbReference type="AlphaFoldDB" id="A0A1M6JN29"/>
<keyword evidence="2" id="KW-1185">Reference proteome</keyword>
<dbReference type="InterPro" id="IPR036388">
    <property type="entry name" value="WH-like_DNA-bd_sf"/>
</dbReference>
<dbReference type="OrthoDB" id="7862895at2"/>
<sequence length="337" mass="38431">MKTTKKNHLYKGKIDKNDAEFAIINRATLHELSLRIPERNVTARMVYILLLTYANKKGVCWPSHSTLAKILNVNRDAVVKAYKTLKELGFIKTKNSPATKSLKVQMYCVPHKLIFNDNKNDEQGDVDDFPDKEEDFTSNISDNPADDKKICMPEHTSKCMPEDTGACMSETNSCVPGNTQTDYVTHHVKQPDENTTPPQAHLSVRLNPPLGDSVPSGVKPSIPLNGSDILDIYEYGKKFPVLGVIEDNFIKEQIPEVQCIFIYTMEWNIYWGFDISDMSFSKKDVSMVNELLSFNSYDELMEDIQAYAEWLGTPEEVVNISDIWGFLLQDLHHDWDR</sequence>
<dbReference type="Gene3D" id="1.10.10.10">
    <property type="entry name" value="Winged helix-like DNA-binding domain superfamily/Winged helix DNA-binding domain"/>
    <property type="match status" value="1"/>
</dbReference>
<dbReference type="RefSeq" id="WP_073170247.1">
    <property type="nucleotide sequence ID" value="NZ_FQZE01000020.1"/>
</dbReference>
<reference evidence="1 2" key="1">
    <citation type="submission" date="2016-11" db="EMBL/GenBank/DDBJ databases">
        <authorList>
            <person name="Jaros S."/>
            <person name="Januszkiewicz K."/>
            <person name="Wedrychowicz H."/>
        </authorList>
    </citation>
    <scope>NUCLEOTIDE SEQUENCE [LARGE SCALE GENOMIC DNA]</scope>
    <source>
        <strain evidence="1 2">DSM 27063</strain>
    </source>
</reference>
<evidence type="ECO:0000313" key="2">
    <source>
        <dbReference type="Proteomes" id="UP000184050"/>
    </source>
</evidence>
<protein>
    <submittedName>
        <fullName evidence="1">Helix-turn-helix domain-containing protein</fullName>
    </submittedName>
</protein>
<dbReference type="EMBL" id="FQZE01000020">
    <property type="protein sequence ID" value="SHJ48024.1"/>
    <property type="molecule type" value="Genomic_DNA"/>
</dbReference>
<name>A0A1M6JN29_9BACT</name>
<dbReference type="SUPFAM" id="SSF46785">
    <property type="entry name" value="Winged helix' DNA-binding domain"/>
    <property type="match status" value="1"/>
</dbReference>
<accession>A0A1M6JN29</accession>
<dbReference type="STRING" id="1168035.SAMN05444280_12085"/>
<evidence type="ECO:0000313" key="1">
    <source>
        <dbReference type="EMBL" id="SHJ48024.1"/>
    </source>
</evidence>
<organism evidence="1 2">
    <name type="scientific">Tangfeifania diversioriginum</name>
    <dbReference type="NCBI Taxonomy" id="1168035"/>
    <lineage>
        <taxon>Bacteria</taxon>
        <taxon>Pseudomonadati</taxon>
        <taxon>Bacteroidota</taxon>
        <taxon>Bacteroidia</taxon>
        <taxon>Marinilabiliales</taxon>
        <taxon>Prolixibacteraceae</taxon>
        <taxon>Tangfeifania</taxon>
    </lineage>
</organism>
<dbReference type="Proteomes" id="UP000184050">
    <property type="component" value="Unassembled WGS sequence"/>
</dbReference>